<evidence type="ECO:0000313" key="6">
    <source>
        <dbReference type="Proteomes" id="UP000295132"/>
    </source>
</evidence>
<evidence type="ECO:0000256" key="3">
    <source>
        <dbReference type="PIRNR" id="PIRNR002070"/>
    </source>
</evidence>
<dbReference type="PROSITE" id="PS50935">
    <property type="entry name" value="SSB"/>
    <property type="match status" value="1"/>
</dbReference>
<keyword evidence="1 2" id="KW-0238">DNA-binding</keyword>
<dbReference type="RefSeq" id="WP_133332991.1">
    <property type="nucleotide sequence ID" value="NZ_SMYO01000002.1"/>
</dbReference>
<accession>A0A4R5VXE5</accession>
<dbReference type="InterPro" id="IPR000424">
    <property type="entry name" value="Primosome_PriB/ssb"/>
</dbReference>
<organism evidence="5 6">
    <name type="scientific">Bacillus salipaludis</name>
    <dbReference type="NCBI Taxonomy" id="2547811"/>
    <lineage>
        <taxon>Bacteria</taxon>
        <taxon>Bacillati</taxon>
        <taxon>Bacillota</taxon>
        <taxon>Bacilli</taxon>
        <taxon>Bacillales</taxon>
        <taxon>Bacillaceae</taxon>
        <taxon>Bacillus</taxon>
    </lineage>
</organism>
<proteinExistence type="inferred from homology"/>
<gene>
    <name evidence="5" type="primary">ssb</name>
    <name evidence="5" type="ORF">E2K98_04055</name>
</gene>
<comment type="caution">
    <text evidence="2">Lacks conserved residue(s) required for the propagation of feature annotation.</text>
</comment>
<comment type="subunit">
    <text evidence="2">Homotetramer.</text>
</comment>
<dbReference type="InterPro" id="IPR011344">
    <property type="entry name" value="ssDNA-bd"/>
</dbReference>
<evidence type="ECO:0000256" key="1">
    <source>
        <dbReference type="ARBA" id="ARBA00023125"/>
    </source>
</evidence>
<reference evidence="5 6" key="1">
    <citation type="submission" date="2019-03" db="EMBL/GenBank/DDBJ databases">
        <title>Bacillus niacini sp. nov. a Nicotinate-Metabolizing Mesophile Isolated from Soil.</title>
        <authorList>
            <person name="Zhang G."/>
        </authorList>
    </citation>
    <scope>NUCLEOTIDE SEQUENCE [LARGE SCALE GENOMIC DNA]</scope>
    <source>
        <strain evidence="5 6">WN066</strain>
    </source>
</reference>
<dbReference type="Pfam" id="PF00436">
    <property type="entry name" value="SSB"/>
    <property type="match status" value="1"/>
</dbReference>
<dbReference type="AlphaFoldDB" id="A0A4R5VXE5"/>
<dbReference type="PIRSF" id="PIRSF002070">
    <property type="entry name" value="SSB"/>
    <property type="match status" value="1"/>
</dbReference>
<dbReference type="InterPro" id="IPR012340">
    <property type="entry name" value="NA-bd_OB-fold"/>
</dbReference>
<evidence type="ECO:0000256" key="2">
    <source>
        <dbReference type="HAMAP-Rule" id="MF_00984"/>
    </source>
</evidence>
<feature type="compositionally biased region" description="Basic and acidic residues" evidence="4">
    <location>
        <begin position="132"/>
        <end position="144"/>
    </location>
</feature>
<dbReference type="NCBIfam" id="TIGR00621">
    <property type="entry name" value="ssb"/>
    <property type="match status" value="1"/>
</dbReference>
<dbReference type="EMBL" id="SMYO01000002">
    <property type="protein sequence ID" value="TDK64050.1"/>
    <property type="molecule type" value="Genomic_DNA"/>
</dbReference>
<dbReference type="SUPFAM" id="SSF50249">
    <property type="entry name" value="Nucleic acid-binding proteins"/>
    <property type="match status" value="1"/>
</dbReference>
<dbReference type="CDD" id="cd04496">
    <property type="entry name" value="SSB_OBF"/>
    <property type="match status" value="1"/>
</dbReference>
<sequence length="144" mass="15819">MINQVTLVGRLTKDPELKTTSDGTPVTQVTLAVSRNFRNQNGEIEADFVLCTLWRKAAENTAQYCRKGSVVGVTGRLHTRNYEKEGKRVYITEVIGEQIRFLGAKPHVDNSSPSPSPTPAPAPSQTQSPNSEPREKKEEVPVGS</sequence>
<name>A0A4R5VXE5_9BACI</name>
<dbReference type="HAMAP" id="MF_00984">
    <property type="entry name" value="SSB"/>
    <property type="match status" value="1"/>
</dbReference>
<evidence type="ECO:0000256" key="4">
    <source>
        <dbReference type="SAM" id="MobiDB-lite"/>
    </source>
</evidence>
<evidence type="ECO:0000313" key="5">
    <source>
        <dbReference type="EMBL" id="TDK64050.1"/>
    </source>
</evidence>
<dbReference type="GO" id="GO:0009295">
    <property type="term" value="C:nucleoid"/>
    <property type="evidence" value="ECO:0007669"/>
    <property type="project" value="TreeGrafter"/>
</dbReference>
<dbReference type="Gene3D" id="2.40.50.140">
    <property type="entry name" value="Nucleic acid-binding proteins"/>
    <property type="match status" value="1"/>
</dbReference>
<protein>
    <recommendedName>
        <fullName evidence="2 3">Single-stranded DNA-binding protein</fullName>
        <shortName evidence="2">SSB</shortName>
    </recommendedName>
</protein>
<comment type="caution">
    <text evidence="5">The sequence shown here is derived from an EMBL/GenBank/DDBJ whole genome shotgun (WGS) entry which is preliminary data.</text>
</comment>
<dbReference type="Proteomes" id="UP000295132">
    <property type="component" value="Unassembled WGS sequence"/>
</dbReference>
<dbReference type="PANTHER" id="PTHR10302">
    <property type="entry name" value="SINGLE-STRANDED DNA-BINDING PROTEIN"/>
    <property type="match status" value="1"/>
</dbReference>
<feature type="region of interest" description="Disordered" evidence="4">
    <location>
        <begin position="102"/>
        <end position="144"/>
    </location>
</feature>
<dbReference type="GO" id="GO:0006260">
    <property type="term" value="P:DNA replication"/>
    <property type="evidence" value="ECO:0007669"/>
    <property type="project" value="InterPro"/>
</dbReference>
<dbReference type="GO" id="GO:0003697">
    <property type="term" value="F:single-stranded DNA binding"/>
    <property type="evidence" value="ECO:0007669"/>
    <property type="project" value="UniProtKB-UniRule"/>
</dbReference>
<dbReference type="PANTHER" id="PTHR10302:SF27">
    <property type="entry name" value="SINGLE-STRANDED DNA-BINDING PROTEIN"/>
    <property type="match status" value="1"/>
</dbReference>